<organism evidence="1 2">
    <name type="scientific">Gossypium australe</name>
    <dbReference type="NCBI Taxonomy" id="47621"/>
    <lineage>
        <taxon>Eukaryota</taxon>
        <taxon>Viridiplantae</taxon>
        <taxon>Streptophyta</taxon>
        <taxon>Embryophyta</taxon>
        <taxon>Tracheophyta</taxon>
        <taxon>Spermatophyta</taxon>
        <taxon>Magnoliopsida</taxon>
        <taxon>eudicotyledons</taxon>
        <taxon>Gunneridae</taxon>
        <taxon>Pentapetalae</taxon>
        <taxon>rosids</taxon>
        <taxon>malvids</taxon>
        <taxon>Malvales</taxon>
        <taxon>Malvaceae</taxon>
        <taxon>Malvoideae</taxon>
        <taxon>Gossypium</taxon>
    </lineage>
</organism>
<accession>A0A5B6WKR9</accession>
<evidence type="ECO:0000313" key="1">
    <source>
        <dbReference type="EMBL" id="KAA3481776.1"/>
    </source>
</evidence>
<keyword evidence="2" id="KW-1185">Reference proteome</keyword>
<dbReference type="Proteomes" id="UP000325315">
    <property type="component" value="Unassembled WGS sequence"/>
</dbReference>
<proteinExistence type="predicted"/>
<comment type="caution">
    <text evidence="1">The sequence shown here is derived from an EMBL/GenBank/DDBJ whole genome shotgun (WGS) entry which is preliminary data.</text>
</comment>
<dbReference type="AlphaFoldDB" id="A0A5B6WKR9"/>
<reference evidence="1" key="1">
    <citation type="submission" date="2019-08" db="EMBL/GenBank/DDBJ databases">
        <authorList>
            <person name="Liu F."/>
        </authorList>
    </citation>
    <scope>NUCLEOTIDE SEQUENCE [LARGE SCALE GENOMIC DNA]</scope>
    <source>
        <strain evidence="1">PA1801</strain>
        <tissue evidence="1">Leaf</tissue>
    </source>
</reference>
<name>A0A5B6WKR9_9ROSI</name>
<gene>
    <name evidence="1" type="ORF">EPI10_022114</name>
</gene>
<dbReference type="EMBL" id="SMMG02000003">
    <property type="protein sequence ID" value="KAA3481776.1"/>
    <property type="molecule type" value="Genomic_DNA"/>
</dbReference>
<sequence>MVTVLVLNNQIHVGYVAAKHQAADVFTKPYFKNHERSCVSSPTMMLPTTLLNKEKDRKHGEY</sequence>
<dbReference type="OrthoDB" id="998016at2759"/>
<evidence type="ECO:0000313" key="2">
    <source>
        <dbReference type="Proteomes" id="UP000325315"/>
    </source>
</evidence>
<protein>
    <submittedName>
        <fullName evidence="1">Uncharacterized protein</fullName>
    </submittedName>
</protein>